<dbReference type="Gene3D" id="3.30.2110.10">
    <property type="entry name" value="CbiD-like"/>
    <property type="match status" value="1"/>
</dbReference>
<keyword evidence="7" id="KW-1185">Reference proteome</keyword>
<dbReference type="eggNOG" id="COG1903">
    <property type="taxonomic scope" value="Bacteria"/>
</dbReference>
<accession>B0TIJ5</accession>
<dbReference type="HAMAP" id="MF_00787">
    <property type="entry name" value="CbiD"/>
    <property type="match status" value="1"/>
</dbReference>
<dbReference type="NCBIfam" id="TIGR00312">
    <property type="entry name" value="cbiD"/>
    <property type="match status" value="1"/>
</dbReference>
<proteinExistence type="inferred from homology"/>
<gene>
    <name evidence="5 6" type="primary">cbiD</name>
    <name evidence="6" type="ORF">HM1_2386</name>
</gene>
<dbReference type="STRING" id="498761.HM1_2386"/>
<comment type="catalytic activity">
    <reaction evidence="5">
        <text>Co-precorrin-5B + S-adenosyl-L-methionine = Co-precorrin-6A + S-adenosyl-L-homocysteine</text>
        <dbReference type="Rhea" id="RHEA:26285"/>
        <dbReference type="ChEBI" id="CHEBI:57856"/>
        <dbReference type="ChEBI" id="CHEBI:59789"/>
        <dbReference type="ChEBI" id="CHEBI:60063"/>
        <dbReference type="ChEBI" id="CHEBI:60064"/>
        <dbReference type="EC" id="2.1.1.195"/>
    </reaction>
</comment>
<dbReference type="AlphaFoldDB" id="B0TIJ5"/>
<dbReference type="EMBL" id="CP000930">
    <property type="protein sequence ID" value="ABZ84936.1"/>
    <property type="molecule type" value="Genomic_DNA"/>
</dbReference>
<dbReference type="PANTHER" id="PTHR35863">
    <property type="entry name" value="COBALT-PRECORRIN-5B C(1)-METHYLTRANSFERASE"/>
    <property type="match status" value="1"/>
</dbReference>
<organism evidence="6 7">
    <name type="scientific">Heliobacterium modesticaldum (strain ATCC 51547 / Ice1)</name>
    <dbReference type="NCBI Taxonomy" id="498761"/>
    <lineage>
        <taxon>Bacteria</taxon>
        <taxon>Bacillati</taxon>
        <taxon>Bacillota</taxon>
        <taxon>Clostridia</taxon>
        <taxon>Eubacteriales</taxon>
        <taxon>Heliobacteriaceae</taxon>
        <taxon>Heliomicrobium</taxon>
    </lineage>
</organism>
<evidence type="ECO:0000313" key="7">
    <source>
        <dbReference type="Proteomes" id="UP000008550"/>
    </source>
</evidence>
<evidence type="ECO:0000256" key="1">
    <source>
        <dbReference type="ARBA" id="ARBA00022573"/>
    </source>
</evidence>
<dbReference type="OrthoDB" id="6439987at2"/>
<evidence type="ECO:0000256" key="4">
    <source>
        <dbReference type="ARBA" id="ARBA00022691"/>
    </source>
</evidence>
<comment type="function">
    <text evidence="5">Catalyzes the methylation of C-1 in cobalt-precorrin-5B to form cobalt-precorrin-6A.</text>
</comment>
<dbReference type="PIRSF" id="PIRSF026782">
    <property type="entry name" value="CbiD"/>
    <property type="match status" value="1"/>
</dbReference>
<keyword evidence="3 5" id="KW-0808">Transferase</keyword>
<dbReference type="KEGG" id="hmo:HM1_2386"/>
<keyword evidence="2 5" id="KW-0489">Methyltransferase</keyword>
<dbReference type="GO" id="GO:0043780">
    <property type="term" value="F:cobalt-precorrin-5B C1-methyltransferase activity"/>
    <property type="evidence" value="ECO:0007669"/>
    <property type="project" value="RHEA"/>
</dbReference>
<protein>
    <recommendedName>
        <fullName evidence="5">Cobalt-precorrin-5B C(1)-methyltransferase</fullName>
        <ecNumber evidence="5">2.1.1.195</ecNumber>
    </recommendedName>
    <alternativeName>
        <fullName evidence="5">Cobalt-precorrin-6A synthase</fullName>
    </alternativeName>
</protein>
<dbReference type="HOGENOM" id="CLU_041273_1_0_9"/>
<evidence type="ECO:0000256" key="5">
    <source>
        <dbReference type="HAMAP-Rule" id="MF_00787"/>
    </source>
</evidence>
<dbReference type="Pfam" id="PF01888">
    <property type="entry name" value="CbiD"/>
    <property type="match status" value="1"/>
</dbReference>
<dbReference type="UniPathway" id="UPA00148">
    <property type="reaction ID" value="UER00227"/>
</dbReference>
<sequence length="403" mass="42085">MRGEWEELRKGYTTGSCAAAAAKAATAFLYGTLGALAETSHEATGISAASMLQESLPVNIPLPYGGRLLVKAERIDTHEPSVDNDGAVTCQVIKDGGDDPDATHGMAIRVTALPAPLGIHIDGGLGVGRVTKPGLAVPVGEAAINPVPRAMITAAVKEALPLGKGVRLIVWAPEGEQIGPSTLNPHLGVGGGISILGTTGIVNPMSEEAFKYSLEPQIDIALAAGHRTLLLTPGHMGRRGLEQRGAPADAIVLTSNFIGHMLDACAKKGVQEILLWGHVGKLVKVAGGIFHTHSKVADGRKEIIAAHAAVCGLPLELVQAVLEANTAEAAVELLHQAGRRDLFDRLAEVAAEKASQRFRGTVSVIFTDLKGEPLGWSRHATLPGLDRDFRSLSSASVLVQKNI</sequence>
<dbReference type="EC" id="2.1.1.195" evidence="5"/>
<reference evidence="6 7" key="1">
    <citation type="journal article" date="2008" name="J. Bacteriol.">
        <title>The genome of Heliobacterium modesticaldum, a phototrophic representative of the Firmicutes containing the simplest photosynthetic apparatus.</title>
        <authorList>
            <person name="Sattley W.M."/>
            <person name="Madigan M.T."/>
            <person name="Swingley W.D."/>
            <person name="Cheung P.C."/>
            <person name="Clocksin K.M."/>
            <person name="Conrad A.L."/>
            <person name="Dejesa L.C."/>
            <person name="Honchak B.M."/>
            <person name="Jung D.O."/>
            <person name="Karbach L.E."/>
            <person name="Kurdoglu A."/>
            <person name="Lahiri S."/>
            <person name="Mastrian S.D."/>
            <person name="Page L.E."/>
            <person name="Taylor H.L."/>
            <person name="Wang Z.T."/>
            <person name="Raymond J."/>
            <person name="Chen M."/>
            <person name="Blankenship R.E."/>
            <person name="Touchman J.W."/>
        </authorList>
    </citation>
    <scope>NUCLEOTIDE SEQUENCE [LARGE SCALE GENOMIC DNA]</scope>
    <source>
        <strain evidence="7">ATCC 51547 / Ice1</strain>
    </source>
</reference>
<comment type="similarity">
    <text evidence="5">Belongs to the CbiD family.</text>
</comment>
<keyword evidence="1 5" id="KW-0169">Cobalamin biosynthesis</keyword>
<dbReference type="SUPFAM" id="SSF111342">
    <property type="entry name" value="CbiD-like"/>
    <property type="match status" value="1"/>
</dbReference>
<dbReference type="PANTHER" id="PTHR35863:SF1">
    <property type="entry name" value="COBALT-PRECORRIN-5B C(1)-METHYLTRANSFERASE"/>
    <property type="match status" value="1"/>
</dbReference>
<dbReference type="InterPro" id="IPR036074">
    <property type="entry name" value="CbiD_sf"/>
</dbReference>
<evidence type="ECO:0000256" key="3">
    <source>
        <dbReference type="ARBA" id="ARBA00022679"/>
    </source>
</evidence>
<evidence type="ECO:0000313" key="6">
    <source>
        <dbReference type="EMBL" id="ABZ84936.1"/>
    </source>
</evidence>
<comment type="pathway">
    <text evidence="5">Cofactor biosynthesis; adenosylcobalamin biosynthesis; cob(II)yrinate a,c-diamide from sirohydrochlorin (anaerobic route): step 6/10.</text>
</comment>
<dbReference type="GO" id="GO:0019251">
    <property type="term" value="P:anaerobic cobalamin biosynthetic process"/>
    <property type="evidence" value="ECO:0007669"/>
    <property type="project" value="UniProtKB-UniRule"/>
</dbReference>
<evidence type="ECO:0000256" key="2">
    <source>
        <dbReference type="ARBA" id="ARBA00022603"/>
    </source>
</evidence>
<dbReference type="InterPro" id="IPR002748">
    <property type="entry name" value="CbiD"/>
</dbReference>
<name>B0TIJ5_HELMI</name>
<dbReference type="RefSeq" id="WP_012283433.1">
    <property type="nucleotide sequence ID" value="NC_010337.2"/>
</dbReference>
<dbReference type="Proteomes" id="UP000008550">
    <property type="component" value="Chromosome"/>
</dbReference>
<keyword evidence="4 5" id="KW-0949">S-adenosyl-L-methionine</keyword>
<dbReference type="GO" id="GO:0032259">
    <property type="term" value="P:methylation"/>
    <property type="evidence" value="ECO:0007669"/>
    <property type="project" value="UniProtKB-KW"/>
</dbReference>